<comment type="caution">
    <text evidence="1">The sequence shown here is derived from an EMBL/GenBank/DDBJ whole genome shotgun (WGS) entry which is preliminary data.</text>
</comment>
<keyword evidence="2" id="KW-1185">Reference proteome</keyword>
<sequence length="160" mass="18774">MTTSNVDNDINNDEEIVLTEQTAEQWRRRRRELDTWVNRDKLGRLPKQTMMLDQVAVDAQLHKALTIFKEQQIQTEFSCAGVSILDEPEDHSLYAYITFLASEQTERFIALAKQQMKHRLLVVFEPGRKRYDLSSFLIGHNRSFCLQIEHCAELYKLEQG</sequence>
<name>A0ABX0J9K8_9BACL</name>
<gene>
    <name evidence="1" type="ORF">G9U52_13505</name>
</gene>
<accession>A0ABX0J9K8</accession>
<protein>
    <submittedName>
        <fullName evidence="1">Uncharacterized protein</fullName>
    </submittedName>
</protein>
<dbReference type="Proteomes" id="UP001165962">
    <property type="component" value="Unassembled WGS sequence"/>
</dbReference>
<proteinExistence type="predicted"/>
<organism evidence="1 2">
    <name type="scientific">Paenibacillus agricola</name>
    <dbReference type="NCBI Taxonomy" id="2716264"/>
    <lineage>
        <taxon>Bacteria</taxon>
        <taxon>Bacillati</taxon>
        <taxon>Bacillota</taxon>
        <taxon>Bacilli</taxon>
        <taxon>Bacillales</taxon>
        <taxon>Paenibacillaceae</taxon>
        <taxon>Paenibacillus</taxon>
    </lineage>
</organism>
<reference evidence="1" key="1">
    <citation type="submission" date="2020-03" db="EMBL/GenBank/DDBJ databases">
        <title>Draft sequencing of Paenibacilllus sp. S3N08.</title>
        <authorList>
            <person name="Kim D.-U."/>
        </authorList>
    </citation>
    <scope>NUCLEOTIDE SEQUENCE</scope>
    <source>
        <strain evidence="1">S3N08</strain>
    </source>
</reference>
<evidence type="ECO:0000313" key="2">
    <source>
        <dbReference type="Proteomes" id="UP001165962"/>
    </source>
</evidence>
<dbReference type="RefSeq" id="WP_166150258.1">
    <property type="nucleotide sequence ID" value="NZ_JAAOIW010000004.1"/>
</dbReference>
<dbReference type="EMBL" id="JAAOIW010000004">
    <property type="protein sequence ID" value="NHN30849.1"/>
    <property type="molecule type" value="Genomic_DNA"/>
</dbReference>
<evidence type="ECO:0000313" key="1">
    <source>
        <dbReference type="EMBL" id="NHN30849.1"/>
    </source>
</evidence>